<dbReference type="EMBL" id="AYTS01000061">
    <property type="protein sequence ID" value="OOP56738.1"/>
    <property type="molecule type" value="Genomic_DNA"/>
</dbReference>
<dbReference type="InterPro" id="IPR029044">
    <property type="entry name" value="Nucleotide-diphossugar_trans"/>
</dbReference>
<evidence type="ECO:0000313" key="1">
    <source>
        <dbReference type="EMBL" id="OOP56738.1"/>
    </source>
</evidence>
<protein>
    <recommendedName>
        <fullName evidence="3">Glycosyltransferase</fullName>
    </recommendedName>
</protein>
<sequence length="218" mass="24981">MDNTLIVFLKYPTPGQVKTRLAKDLGNERACFIYQSLAEHVIKNIIPKNQRPYEVRIFFTPVDKASEIKAWLRPFLSIIPGDNTQFISQKGNGLGERMSTAFKRTLKRPPRTNEGKRFSPHHAIIIGTDCPEIDAELIESAFEVLKEKDVVIGPCKDGGYYLIGMARYIPELFVDIEWSTSRVFDQTLEKVQKNNLSWSILKTLSDIDCVEDLYPRKD</sequence>
<dbReference type="Pfam" id="PF09837">
    <property type="entry name" value="DUF2064"/>
    <property type="match status" value="1"/>
</dbReference>
<evidence type="ECO:0008006" key="3">
    <source>
        <dbReference type="Google" id="ProtNLM"/>
    </source>
</evidence>
<name>A0A1V4AUE1_9BACT</name>
<accession>A0A1V4AUE1</accession>
<dbReference type="PANTHER" id="PTHR36529:SF1">
    <property type="entry name" value="GLYCOSYLTRANSFERASE"/>
    <property type="match status" value="1"/>
</dbReference>
<dbReference type="AlphaFoldDB" id="A0A1V4AUE1"/>
<dbReference type="InterPro" id="IPR018641">
    <property type="entry name" value="Trfase_1_rSAM/seldom-assoc"/>
</dbReference>
<dbReference type="Proteomes" id="UP000189681">
    <property type="component" value="Unassembled WGS sequence"/>
</dbReference>
<gene>
    <name evidence="1" type="ORF">AYP45_06890</name>
</gene>
<dbReference type="STRING" id="1004156.AYP45_06890"/>
<dbReference type="PANTHER" id="PTHR36529">
    <property type="entry name" value="SLL1095 PROTEIN"/>
    <property type="match status" value="1"/>
</dbReference>
<dbReference type="Gene3D" id="3.90.550.10">
    <property type="entry name" value="Spore Coat Polysaccharide Biosynthesis Protein SpsA, Chain A"/>
    <property type="match status" value="1"/>
</dbReference>
<dbReference type="NCBIfam" id="TIGR04282">
    <property type="entry name" value="glyco_like_cofC"/>
    <property type="match status" value="1"/>
</dbReference>
<evidence type="ECO:0000313" key="2">
    <source>
        <dbReference type="Proteomes" id="UP000189681"/>
    </source>
</evidence>
<proteinExistence type="predicted"/>
<dbReference type="SUPFAM" id="SSF53448">
    <property type="entry name" value="Nucleotide-diphospho-sugar transferases"/>
    <property type="match status" value="1"/>
</dbReference>
<comment type="caution">
    <text evidence="1">The sequence shown here is derived from an EMBL/GenBank/DDBJ whole genome shotgun (WGS) entry which is preliminary data.</text>
</comment>
<reference evidence="1 2" key="1">
    <citation type="journal article" date="2017" name="Water Res.">
        <title>Discovery and metagenomic analysis of an anammox bacterial enrichment related to Candidatus "Brocadia caroliniensis" in a full-scale glycerol-fed nitritation-denitritation separate centrate treatment process.</title>
        <authorList>
            <person name="Park H."/>
            <person name="Brotto A.C."/>
            <person name="van Loosdrecht M.C."/>
            <person name="Chandran K."/>
        </authorList>
    </citation>
    <scope>NUCLEOTIDE SEQUENCE [LARGE SCALE GENOMIC DNA]</scope>
    <source>
        <strain evidence="1">26THWARD</strain>
    </source>
</reference>
<organism evidence="1 2">
    <name type="scientific">Candidatus Brocadia carolinensis</name>
    <dbReference type="NCBI Taxonomy" id="1004156"/>
    <lineage>
        <taxon>Bacteria</taxon>
        <taxon>Pseudomonadati</taxon>
        <taxon>Planctomycetota</taxon>
        <taxon>Candidatus Brocadiia</taxon>
        <taxon>Candidatus Brocadiales</taxon>
        <taxon>Candidatus Brocadiaceae</taxon>
        <taxon>Candidatus Brocadia</taxon>
    </lineage>
</organism>